<evidence type="ECO:0000256" key="3">
    <source>
        <dbReference type="ARBA" id="ARBA00022737"/>
    </source>
</evidence>
<evidence type="ECO:0000256" key="8">
    <source>
        <dbReference type="SAM" id="Coils"/>
    </source>
</evidence>
<dbReference type="InterPro" id="IPR011990">
    <property type="entry name" value="TPR-like_helical_dom_sf"/>
</dbReference>
<evidence type="ECO:0000256" key="7">
    <source>
        <dbReference type="PROSITE-ProRule" id="PRU00339"/>
    </source>
</evidence>
<dbReference type="OrthoDB" id="445362at2759"/>
<keyword evidence="8" id="KW-0175">Coiled coil</keyword>
<feature type="region of interest" description="Disordered" evidence="9">
    <location>
        <begin position="469"/>
        <end position="517"/>
    </location>
</feature>
<dbReference type="CDD" id="cd06257">
    <property type="entry name" value="DnaJ"/>
    <property type="match status" value="1"/>
</dbReference>
<protein>
    <recommendedName>
        <fullName evidence="6">Tetratricopeptide repeat and J domain-containing co-chaperone DNJ1</fullName>
    </recommendedName>
</protein>
<dbReference type="PANTHER" id="PTHR44140">
    <property type="entry name" value="LD25575P"/>
    <property type="match status" value="1"/>
</dbReference>
<dbReference type="AlphaFoldDB" id="A0A8H4N3K8"/>
<keyword evidence="5" id="KW-0256">Endoplasmic reticulum</keyword>
<feature type="coiled-coil region" evidence="8">
    <location>
        <begin position="375"/>
        <end position="402"/>
    </location>
</feature>
<dbReference type="PRINTS" id="PR00625">
    <property type="entry name" value="JDOMAIN"/>
</dbReference>
<evidence type="ECO:0000313" key="13">
    <source>
        <dbReference type="Proteomes" id="UP000572817"/>
    </source>
</evidence>
<dbReference type="GO" id="GO:0051087">
    <property type="term" value="F:protein-folding chaperone binding"/>
    <property type="evidence" value="ECO:0007669"/>
    <property type="project" value="TreeGrafter"/>
</dbReference>
<keyword evidence="12" id="KW-0346">Stress response</keyword>
<dbReference type="Pfam" id="PF00226">
    <property type="entry name" value="DnaJ"/>
    <property type="match status" value="1"/>
</dbReference>
<evidence type="ECO:0000256" key="1">
    <source>
        <dbReference type="ARBA" id="ARBA00004319"/>
    </source>
</evidence>
<feature type="domain" description="J" evidence="11">
    <location>
        <begin position="407"/>
        <end position="476"/>
    </location>
</feature>
<evidence type="ECO:0000313" key="12">
    <source>
        <dbReference type="EMBL" id="KAF4307780.1"/>
    </source>
</evidence>
<dbReference type="InterPro" id="IPR051727">
    <property type="entry name" value="DnaJ_C3_Co-chaperones"/>
</dbReference>
<evidence type="ECO:0000256" key="9">
    <source>
        <dbReference type="SAM" id="MobiDB-lite"/>
    </source>
</evidence>
<evidence type="ECO:0000256" key="5">
    <source>
        <dbReference type="ARBA" id="ARBA00022824"/>
    </source>
</evidence>
<dbReference type="PANTHER" id="PTHR44140:SF2">
    <property type="entry name" value="LD25575P"/>
    <property type="match status" value="1"/>
</dbReference>
<dbReference type="Gene3D" id="1.25.40.10">
    <property type="entry name" value="Tetratricopeptide repeat domain"/>
    <property type="match status" value="1"/>
</dbReference>
<evidence type="ECO:0000256" key="6">
    <source>
        <dbReference type="ARBA" id="ARBA00073740"/>
    </source>
</evidence>
<dbReference type="SMART" id="SM00271">
    <property type="entry name" value="DnaJ"/>
    <property type="match status" value="1"/>
</dbReference>
<gene>
    <name evidence="12" type="ORF">GTA08_BOTSDO04017</name>
</gene>
<dbReference type="PROSITE" id="PS50076">
    <property type="entry name" value="DNAJ_2"/>
    <property type="match status" value="1"/>
</dbReference>
<dbReference type="Pfam" id="PF09431">
    <property type="entry name" value="SPIN90_LRD"/>
    <property type="match status" value="1"/>
</dbReference>
<dbReference type="SUPFAM" id="SSF48371">
    <property type="entry name" value="ARM repeat"/>
    <property type="match status" value="1"/>
</dbReference>
<proteinExistence type="predicted"/>
<dbReference type="GO" id="GO:0051787">
    <property type="term" value="F:misfolded protein binding"/>
    <property type="evidence" value="ECO:0007669"/>
    <property type="project" value="TreeGrafter"/>
</dbReference>
<feature type="compositionally biased region" description="Basic and acidic residues" evidence="9">
    <location>
        <begin position="469"/>
        <end position="483"/>
    </location>
</feature>
<dbReference type="PROSITE" id="PS50005">
    <property type="entry name" value="TPR"/>
    <property type="match status" value="1"/>
</dbReference>
<comment type="subcellular location">
    <subcellularLocation>
        <location evidence="1">Endoplasmic reticulum lumen</location>
    </subcellularLocation>
</comment>
<dbReference type="EMBL" id="WWBZ02000022">
    <property type="protein sequence ID" value="KAF4307780.1"/>
    <property type="molecule type" value="Genomic_DNA"/>
</dbReference>
<feature type="compositionally biased region" description="Gly residues" evidence="9">
    <location>
        <begin position="506"/>
        <end position="517"/>
    </location>
</feature>
<accession>A0A8H4N3K8</accession>
<feature type="region of interest" description="Disordered" evidence="9">
    <location>
        <begin position="1026"/>
        <end position="1051"/>
    </location>
</feature>
<dbReference type="Gene3D" id="1.10.287.110">
    <property type="entry name" value="DnaJ domain"/>
    <property type="match status" value="1"/>
</dbReference>
<keyword evidence="4 7" id="KW-0802">TPR repeat</keyword>
<dbReference type="GO" id="GO:0034975">
    <property type="term" value="P:protein folding in endoplasmic reticulum"/>
    <property type="evidence" value="ECO:0007669"/>
    <property type="project" value="TreeGrafter"/>
</dbReference>
<dbReference type="SUPFAM" id="SSF48452">
    <property type="entry name" value="TPR-like"/>
    <property type="match status" value="3"/>
</dbReference>
<feature type="chain" id="PRO_5034347218" description="Tetratricopeptide repeat and J domain-containing co-chaperone DNJ1" evidence="10">
    <location>
        <begin position="20"/>
        <end position="1051"/>
    </location>
</feature>
<feature type="repeat" description="TPR" evidence="7">
    <location>
        <begin position="65"/>
        <end position="98"/>
    </location>
</feature>
<dbReference type="FunFam" id="1.25.40.10:FF:000224">
    <property type="entry name" value="DnaJ and TPR domain protein"/>
    <property type="match status" value="1"/>
</dbReference>
<dbReference type="SUPFAM" id="SSF46565">
    <property type="entry name" value="Chaperone J-domain"/>
    <property type="match status" value="1"/>
</dbReference>
<evidence type="ECO:0000256" key="4">
    <source>
        <dbReference type="ARBA" id="ARBA00022803"/>
    </source>
</evidence>
<evidence type="ECO:0000256" key="10">
    <source>
        <dbReference type="SAM" id="SignalP"/>
    </source>
</evidence>
<comment type="caution">
    <text evidence="12">The sequence shown here is derived from an EMBL/GenBank/DDBJ whole genome shotgun (WGS) entry which is preliminary data.</text>
</comment>
<organism evidence="12 13">
    <name type="scientific">Botryosphaeria dothidea</name>
    <dbReference type="NCBI Taxonomy" id="55169"/>
    <lineage>
        <taxon>Eukaryota</taxon>
        <taxon>Fungi</taxon>
        <taxon>Dikarya</taxon>
        <taxon>Ascomycota</taxon>
        <taxon>Pezizomycotina</taxon>
        <taxon>Dothideomycetes</taxon>
        <taxon>Dothideomycetes incertae sedis</taxon>
        <taxon>Botryosphaeriales</taxon>
        <taxon>Botryosphaeriaceae</taxon>
        <taxon>Botryosphaeria</taxon>
    </lineage>
</organism>
<dbReference type="Pfam" id="PF14559">
    <property type="entry name" value="TPR_19"/>
    <property type="match status" value="1"/>
</dbReference>
<feature type="compositionally biased region" description="Basic and acidic residues" evidence="9">
    <location>
        <begin position="1041"/>
        <end position="1051"/>
    </location>
</feature>
<dbReference type="InterPro" id="IPR016024">
    <property type="entry name" value="ARM-type_fold"/>
</dbReference>
<dbReference type="Proteomes" id="UP000572817">
    <property type="component" value="Unassembled WGS sequence"/>
</dbReference>
<dbReference type="InterPro" id="IPR001623">
    <property type="entry name" value="DnaJ_domain"/>
</dbReference>
<keyword evidence="13" id="KW-1185">Reference proteome</keyword>
<dbReference type="SMART" id="SM00028">
    <property type="entry name" value="TPR"/>
    <property type="match status" value="5"/>
</dbReference>
<dbReference type="InterPro" id="IPR018556">
    <property type="entry name" value="SPIN90/Ldb17_LRD"/>
</dbReference>
<dbReference type="InterPro" id="IPR019734">
    <property type="entry name" value="TPR_rpt"/>
</dbReference>
<sequence>MLLPLRFLAVGAALPLVLALSPSSIPADTPVSELITSANQQLAAGNAQEALTYFDAAISKDPQNYLTLFKRGATYLSLGRNNQAQQDFDKVLAIKPDFEGALVQRAKLRSRHGDWAAARQDYEKAGKKGGPEITELEEAQGAASLAVEAEKQGDWEACVQNSGVAVMVAGGNLELRKLRARCRFEKGEVAEGVNDLQHVLQINSGSIEPHLQSSAMTFYSLGETDKGLTQIRRCLQSDPDSKACMKLMKREKALEKQLKKAKGLMEKRQYASAVKLFTKSGDNIGLLEEVKEDVKKYKEEGYIHVKAPEGLYTELVEMVCESYVEMNNKKRAEPYCAEALQLNPNNLHGLILDAERKIDADEFEPAIHVLNDAKERAKEQGNQQVQRKIQELQQKAHNLLKRSKQKDYYKVLGISRDADEREIKRAYRKLTKEHHPDKASQKGITPEEAQKKMAAINEAYEVLSDPELKARFDNGDDPNDHESQSNPFQGSPFGGPGGQQFFMRQGGPGGSFKFQAGGGGFGGGGGFQFPGGFHETGSCAGGTGALSRMNWEGVACGACGGCDCRQLSHLARAHGEIPGLASYKRPLHWLAAPPPAPRKQHQGRCILRAGASMEFEVSYSLDNADQFWEELDDILSARCDSHEAIDNTLRRYLSFAANFHEEYLQSEDDIKQCAYKLLGCPVFYKNKDYVRRQFVYCLLQEDEPPTLEVVAAVLLLDGLADVDDQPVFHMMKKEGAFPRLVELIRTTSVDEHKELHRLLMQLMYEMSRIQRLSPGELAVVDDAFVLCLFQAVEELFGDPNDPFCYHVIRVLLVLNEQYFVANIPTPPAPLTNRVIKALSTHGHIYKTFGENVILLLNRETEASLTLLILKLLYLLFLNEKTCDYFYTNDLHVLIDIIIRNLLDLPSDDTTSAAIRHTYLRVLHPLLANSQVNRPPHYKPDELLKMLDYLSQTNDNPWRHFEANDETTIRLAKRCSEVVWLKRRASFSVDGMAGRDSPNQEGHKTVAQRMLGMSVPAAGESALSVMEVAAHQEKPGVQTPSKGRDTQEEQQE</sequence>
<evidence type="ECO:0000256" key="2">
    <source>
        <dbReference type="ARBA" id="ARBA00022729"/>
    </source>
</evidence>
<dbReference type="GO" id="GO:0005788">
    <property type="term" value="C:endoplasmic reticulum lumen"/>
    <property type="evidence" value="ECO:0007669"/>
    <property type="project" value="UniProtKB-SubCell"/>
</dbReference>
<name>A0A8H4N3K8_9PEZI</name>
<feature type="signal peptide" evidence="10">
    <location>
        <begin position="1"/>
        <end position="19"/>
    </location>
</feature>
<keyword evidence="2 10" id="KW-0732">Signal</keyword>
<reference evidence="12" key="1">
    <citation type="submission" date="2020-04" db="EMBL/GenBank/DDBJ databases">
        <title>Genome Assembly and Annotation of Botryosphaeria dothidea sdau 11-99, a Latent Pathogen of Apple Fruit Ring Rot in China.</title>
        <authorList>
            <person name="Yu C."/>
            <person name="Diao Y."/>
            <person name="Lu Q."/>
            <person name="Zhao J."/>
            <person name="Cui S."/>
            <person name="Peng C."/>
            <person name="He B."/>
            <person name="Liu H."/>
        </authorList>
    </citation>
    <scope>NUCLEOTIDE SEQUENCE [LARGE SCALE GENOMIC DNA]</scope>
    <source>
        <strain evidence="12">Sdau11-99</strain>
    </source>
</reference>
<dbReference type="FunFam" id="1.10.287.110:FF:000083">
    <property type="entry name" value="DnaJ and TPR domain protein"/>
    <property type="match status" value="1"/>
</dbReference>
<evidence type="ECO:0000259" key="11">
    <source>
        <dbReference type="PROSITE" id="PS50076"/>
    </source>
</evidence>
<dbReference type="InterPro" id="IPR036869">
    <property type="entry name" value="J_dom_sf"/>
</dbReference>
<keyword evidence="3" id="KW-0677">Repeat</keyword>